<accession>A0ABT4T6J2</accession>
<keyword evidence="1" id="KW-0812">Transmembrane</keyword>
<dbReference type="RefSeq" id="WP_219547087.1">
    <property type="nucleotide sequence ID" value="NZ_BAABFD010000027.1"/>
</dbReference>
<sequence>MIFHPYALCALVIMLGGVALFVVMSIHLWKLFCGSAPGGDTRLSDDREDSR</sequence>
<keyword evidence="1" id="KW-1133">Transmembrane helix</keyword>
<gene>
    <name evidence="2" type="ORF">OUY24_29390</name>
</gene>
<keyword evidence="1" id="KW-0472">Membrane</keyword>
<comment type="caution">
    <text evidence="2">The sequence shown here is derived from an EMBL/GenBank/DDBJ whole genome shotgun (WGS) entry which is preliminary data.</text>
</comment>
<proteinExistence type="predicted"/>
<dbReference type="Proteomes" id="UP001212498">
    <property type="component" value="Unassembled WGS sequence"/>
</dbReference>
<dbReference type="EMBL" id="JAPNUD010000109">
    <property type="protein sequence ID" value="MDA0644763.1"/>
    <property type="molecule type" value="Genomic_DNA"/>
</dbReference>
<feature type="transmembrane region" description="Helical" evidence="1">
    <location>
        <begin position="7"/>
        <end position="29"/>
    </location>
</feature>
<organism evidence="2 3">
    <name type="scientific">Nonomuraea ferruginea</name>
    <dbReference type="NCBI Taxonomy" id="46174"/>
    <lineage>
        <taxon>Bacteria</taxon>
        <taxon>Bacillati</taxon>
        <taxon>Actinomycetota</taxon>
        <taxon>Actinomycetes</taxon>
        <taxon>Streptosporangiales</taxon>
        <taxon>Streptosporangiaceae</taxon>
        <taxon>Nonomuraea</taxon>
    </lineage>
</organism>
<keyword evidence="3" id="KW-1185">Reference proteome</keyword>
<reference evidence="2 3" key="1">
    <citation type="submission" date="2022-11" db="EMBL/GenBank/DDBJ databases">
        <title>Nonomuraea corallina sp. nov., a new species of the genus Nonomuraea isolated from sea side sediment in Thai sea.</title>
        <authorList>
            <person name="Ngamcharungchit C."/>
            <person name="Matsumoto A."/>
            <person name="Suriyachadkun C."/>
            <person name="Panbangred W."/>
            <person name="Inahashi Y."/>
            <person name="Intra B."/>
        </authorList>
    </citation>
    <scope>NUCLEOTIDE SEQUENCE [LARGE SCALE GENOMIC DNA]</scope>
    <source>
        <strain evidence="2 3">DSM 43553</strain>
    </source>
</reference>
<evidence type="ECO:0000256" key="1">
    <source>
        <dbReference type="SAM" id="Phobius"/>
    </source>
</evidence>
<evidence type="ECO:0000313" key="3">
    <source>
        <dbReference type="Proteomes" id="UP001212498"/>
    </source>
</evidence>
<name>A0ABT4T6J2_9ACTN</name>
<evidence type="ECO:0000313" key="2">
    <source>
        <dbReference type="EMBL" id="MDA0644763.1"/>
    </source>
</evidence>
<protein>
    <submittedName>
        <fullName evidence="2">Uncharacterized protein</fullName>
    </submittedName>
</protein>